<accession>A0A078M953</accession>
<reference evidence="1" key="1">
    <citation type="submission" date="2014-07" db="EMBL/GenBank/DDBJ databases">
        <authorList>
            <person name="Urmite Genomes Urmite Genomes"/>
        </authorList>
    </citation>
    <scope>NUCLEOTIDE SEQUENCE</scope>
    <source>
        <strain evidence="1">12M76_air</strain>
    </source>
</reference>
<proteinExistence type="predicted"/>
<dbReference type="AlphaFoldDB" id="A0A078M953"/>
<dbReference type="EMBL" id="LK391969">
    <property type="protein sequence ID" value="CEF25681.1"/>
    <property type="molecule type" value="Genomic_DNA"/>
</dbReference>
<sequence>MRWLCKRLYANSNNIELTHIALERKNQWISAK</sequence>
<name>A0A078M953_9PSED</name>
<protein>
    <submittedName>
        <fullName evidence="1">Uncharacterized protein</fullName>
    </submittedName>
</protein>
<gene>
    <name evidence="1" type="ORF">BN1049_00592</name>
</gene>
<evidence type="ECO:0000313" key="1">
    <source>
        <dbReference type="EMBL" id="CEA01962.1"/>
    </source>
</evidence>
<organism evidence="1">
    <name type="scientific">Pseudomonas saudimassiliensis</name>
    <dbReference type="NCBI Taxonomy" id="1461581"/>
    <lineage>
        <taxon>Bacteria</taxon>
        <taxon>Pseudomonadati</taxon>
        <taxon>Pseudomonadota</taxon>
        <taxon>Gammaproteobacteria</taxon>
        <taxon>Pseudomonadales</taxon>
        <taxon>Pseudomonadaceae</taxon>
        <taxon>Pseudomonas</taxon>
    </lineage>
</organism>
<dbReference type="EMBL" id="LM997413">
    <property type="protein sequence ID" value="CEA01962.1"/>
    <property type="molecule type" value="Genomic_DNA"/>
</dbReference>